<name>A0A2P8HK90_CHINA</name>
<dbReference type="RefSeq" id="WP_106529404.1">
    <property type="nucleotide sequence ID" value="NZ_PYAW01000003.1"/>
</dbReference>
<dbReference type="Proteomes" id="UP000240971">
    <property type="component" value="Unassembled WGS sequence"/>
</dbReference>
<evidence type="ECO:0000313" key="3">
    <source>
        <dbReference type="Proteomes" id="UP000240971"/>
    </source>
</evidence>
<protein>
    <recommendedName>
        <fullName evidence="4">MORN repeat protein</fullName>
    </recommendedName>
</protein>
<reference evidence="2 3" key="1">
    <citation type="submission" date="2018-03" db="EMBL/GenBank/DDBJ databases">
        <title>Genomic Encyclopedia of Archaeal and Bacterial Type Strains, Phase II (KMG-II): from individual species to whole genera.</title>
        <authorList>
            <person name="Goeker M."/>
        </authorList>
    </citation>
    <scope>NUCLEOTIDE SEQUENCE [LARGE SCALE GENOMIC DNA]</scope>
    <source>
        <strain evidence="2 3">DSM 24859</strain>
    </source>
</reference>
<dbReference type="OrthoDB" id="1524045at2"/>
<dbReference type="SUPFAM" id="SSF82185">
    <property type="entry name" value="Histone H3 K4-specific methyltransferase SET7/9 N-terminal domain"/>
    <property type="match status" value="1"/>
</dbReference>
<comment type="caution">
    <text evidence="2">The sequence shown here is derived from an EMBL/GenBank/DDBJ whole genome shotgun (WGS) entry which is preliminary data.</text>
</comment>
<feature type="signal peptide" evidence="1">
    <location>
        <begin position="1"/>
        <end position="19"/>
    </location>
</feature>
<sequence length="156" mass="18027">MRKLFLLIGISTQILVANAGCKQPHTEQSTTQQNNSDPAVVDTTAFRLKEVRAFKADNEKNEWWVNKQDSNYYIIKQYRNDILVSFTTYKNKVRNGYTLICYEDGKKMLEGMLVDGKKEGMWKGYDKKGNLASIRTLKADVILEERFLSKDSTDKQ</sequence>
<evidence type="ECO:0008006" key="4">
    <source>
        <dbReference type="Google" id="ProtNLM"/>
    </source>
</evidence>
<evidence type="ECO:0000313" key="2">
    <source>
        <dbReference type="EMBL" id="PSL46636.1"/>
    </source>
</evidence>
<dbReference type="AlphaFoldDB" id="A0A2P8HK90"/>
<feature type="chain" id="PRO_5015155039" description="MORN repeat protein" evidence="1">
    <location>
        <begin position="20"/>
        <end position="156"/>
    </location>
</feature>
<proteinExistence type="predicted"/>
<gene>
    <name evidence="2" type="ORF">CLV51_103617</name>
</gene>
<organism evidence="2 3">
    <name type="scientific">Chitinophaga niastensis</name>
    <dbReference type="NCBI Taxonomy" id="536980"/>
    <lineage>
        <taxon>Bacteria</taxon>
        <taxon>Pseudomonadati</taxon>
        <taxon>Bacteroidota</taxon>
        <taxon>Chitinophagia</taxon>
        <taxon>Chitinophagales</taxon>
        <taxon>Chitinophagaceae</taxon>
        <taxon>Chitinophaga</taxon>
    </lineage>
</organism>
<dbReference type="Gene3D" id="2.20.110.10">
    <property type="entry name" value="Histone H3 K4-specific methyltransferase SET7/9 N-terminal domain"/>
    <property type="match status" value="1"/>
</dbReference>
<evidence type="ECO:0000256" key="1">
    <source>
        <dbReference type="SAM" id="SignalP"/>
    </source>
</evidence>
<keyword evidence="3" id="KW-1185">Reference proteome</keyword>
<accession>A0A2P8HK90</accession>
<dbReference type="EMBL" id="PYAW01000003">
    <property type="protein sequence ID" value="PSL46636.1"/>
    <property type="molecule type" value="Genomic_DNA"/>
</dbReference>
<keyword evidence="1" id="KW-0732">Signal</keyword>